<keyword evidence="2 5" id="KW-0812">Transmembrane</keyword>
<keyword evidence="4 5" id="KW-0472">Membrane</keyword>
<dbReference type="eggNOG" id="COG0530">
    <property type="taxonomic scope" value="Bacteria"/>
</dbReference>
<dbReference type="InterPro" id="IPR044880">
    <property type="entry name" value="NCX_ion-bd_dom_sf"/>
</dbReference>
<feature type="domain" description="Sodium/calcium exchanger membrane region" evidence="6">
    <location>
        <begin position="6"/>
        <end position="147"/>
    </location>
</feature>
<accession>K6WIZ1</accession>
<gene>
    <name evidence="7" type="ORF">GORHZ_164_00300</name>
</gene>
<feature type="transmembrane region" description="Helical" evidence="5">
    <location>
        <begin position="197"/>
        <end position="225"/>
    </location>
</feature>
<keyword evidence="8" id="KW-1185">Reference proteome</keyword>
<name>K6WIZ1_9ACTN</name>
<dbReference type="OrthoDB" id="9794225at2"/>
<dbReference type="PANTHER" id="PTHR10846">
    <property type="entry name" value="SODIUM/POTASSIUM/CALCIUM EXCHANGER"/>
    <property type="match status" value="1"/>
</dbReference>
<feature type="transmembrane region" description="Helical" evidence="5">
    <location>
        <begin position="268"/>
        <end position="285"/>
    </location>
</feature>
<dbReference type="GO" id="GO:0005886">
    <property type="term" value="C:plasma membrane"/>
    <property type="evidence" value="ECO:0007669"/>
    <property type="project" value="TreeGrafter"/>
</dbReference>
<feature type="transmembrane region" description="Helical" evidence="5">
    <location>
        <begin position="168"/>
        <end position="191"/>
    </location>
</feature>
<dbReference type="EMBL" id="BAHC01000164">
    <property type="protein sequence ID" value="GAB92137.1"/>
    <property type="molecule type" value="Genomic_DNA"/>
</dbReference>
<evidence type="ECO:0000259" key="6">
    <source>
        <dbReference type="Pfam" id="PF01699"/>
    </source>
</evidence>
<feature type="transmembrane region" description="Helical" evidence="5">
    <location>
        <begin position="79"/>
        <end position="99"/>
    </location>
</feature>
<protein>
    <submittedName>
        <fullName evidence="7">Putative transporter</fullName>
    </submittedName>
</protein>
<evidence type="ECO:0000256" key="5">
    <source>
        <dbReference type="SAM" id="Phobius"/>
    </source>
</evidence>
<dbReference type="STRING" id="1108045.GORHZ_164_00300"/>
<feature type="transmembrane region" description="Helical" evidence="5">
    <location>
        <begin position="106"/>
        <end position="122"/>
    </location>
</feature>
<dbReference type="Proteomes" id="UP000008363">
    <property type="component" value="Unassembled WGS sequence"/>
</dbReference>
<organism evidence="7 8">
    <name type="scientific">Gordonia rhizosphera NBRC 16068</name>
    <dbReference type="NCBI Taxonomy" id="1108045"/>
    <lineage>
        <taxon>Bacteria</taxon>
        <taxon>Bacillati</taxon>
        <taxon>Actinomycetota</taxon>
        <taxon>Actinomycetes</taxon>
        <taxon>Mycobacteriales</taxon>
        <taxon>Gordoniaceae</taxon>
        <taxon>Gordonia</taxon>
    </lineage>
</organism>
<dbReference type="InterPro" id="IPR004481">
    <property type="entry name" value="K/Na/Ca-exchanger"/>
</dbReference>
<evidence type="ECO:0000256" key="2">
    <source>
        <dbReference type="ARBA" id="ARBA00022692"/>
    </source>
</evidence>
<evidence type="ECO:0000256" key="1">
    <source>
        <dbReference type="ARBA" id="ARBA00004141"/>
    </source>
</evidence>
<dbReference type="GO" id="GO:0005262">
    <property type="term" value="F:calcium channel activity"/>
    <property type="evidence" value="ECO:0007669"/>
    <property type="project" value="TreeGrafter"/>
</dbReference>
<reference evidence="7 8" key="1">
    <citation type="submission" date="2012-08" db="EMBL/GenBank/DDBJ databases">
        <title>Whole genome shotgun sequence of Gordonia rhizosphera NBRC 16068.</title>
        <authorList>
            <person name="Takarada H."/>
            <person name="Isaki S."/>
            <person name="Hosoyama A."/>
            <person name="Tsuchikane K."/>
            <person name="Katsumata H."/>
            <person name="Baba S."/>
            <person name="Ohji S."/>
            <person name="Yamazaki S."/>
            <person name="Fujita N."/>
        </authorList>
    </citation>
    <scope>NUCLEOTIDE SEQUENCE [LARGE SCALE GENOMIC DNA]</scope>
    <source>
        <strain evidence="7 8">NBRC 16068</strain>
    </source>
</reference>
<dbReference type="GO" id="GO:0008273">
    <property type="term" value="F:calcium, potassium:sodium antiporter activity"/>
    <property type="evidence" value="ECO:0007669"/>
    <property type="project" value="TreeGrafter"/>
</dbReference>
<proteinExistence type="predicted"/>
<feature type="domain" description="Sodium/calcium exchanger membrane region" evidence="6">
    <location>
        <begin position="169"/>
        <end position="308"/>
    </location>
</feature>
<evidence type="ECO:0000313" key="7">
    <source>
        <dbReference type="EMBL" id="GAB92137.1"/>
    </source>
</evidence>
<dbReference type="PANTHER" id="PTHR10846:SF8">
    <property type="entry name" value="INNER MEMBRANE PROTEIN YRBG"/>
    <property type="match status" value="1"/>
</dbReference>
<comment type="caution">
    <text evidence="7">The sequence shown here is derived from an EMBL/GenBank/DDBJ whole genome shotgun (WGS) entry which is preliminary data.</text>
</comment>
<dbReference type="InterPro" id="IPR004837">
    <property type="entry name" value="NaCa_Exmemb"/>
</dbReference>
<evidence type="ECO:0000256" key="4">
    <source>
        <dbReference type="ARBA" id="ARBA00023136"/>
    </source>
</evidence>
<dbReference type="Gene3D" id="1.20.1420.30">
    <property type="entry name" value="NCX, central ion-binding region"/>
    <property type="match status" value="1"/>
</dbReference>
<evidence type="ECO:0000256" key="3">
    <source>
        <dbReference type="ARBA" id="ARBA00022989"/>
    </source>
</evidence>
<dbReference type="GO" id="GO:0006874">
    <property type="term" value="P:intracellular calcium ion homeostasis"/>
    <property type="evidence" value="ECO:0007669"/>
    <property type="project" value="TreeGrafter"/>
</dbReference>
<comment type="subcellular location">
    <subcellularLocation>
        <location evidence="1">Membrane</location>
        <topology evidence="1">Multi-pass membrane protein</topology>
    </subcellularLocation>
</comment>
<sequence>MGLVVAVAAMVAGFAVAVLASRVAVTGANSLVARTRLPPFIVGMTLVALGTDLPEMVNSIAASVQGLGDVNVGDSIGSVVTQITLVLGLMPLLGGALLLPRRRSTIVGVGIVGALLVGAALMRDGDLSRFDGAVLVGSWVLLSFIVWRFGGDTETDPPEPDDGSHLRALAQLAVGLAIITVGVMAAIWGVVRLADAAGVPVFLVSFFGASLGTSLPELLFSVTALRRGHSDMAVGDALGASMVDATLSIGIGPLVAPTLVSTSLVERGVLVATASVVFAVALLLARGRHTRVTGAILVGMYLAVYVVLLA</sequence>
<dbReference type="RefSeq" id="WP_006336239.1">
    <property type="nucleotide sequence ID" value="NZ_BAHC01000164.1"/>
</dbReference>
<keyword evidence="3 5" id="KW-1133">Transmembrane helix</keyword>
<dbReference type="Pfam" id="PF01699">
    <property type="entry name" value="Na_Ca_ex"/>
    <property type="match status" value="2"/>
</dbReference>
<dbReference type="AlphaFoldDB" id="K6WIZ1"/>
<evidence type="ECO:0000313" key="8">
    <source>
        <dbReference type="Proteomes" id="UP000008363"/>
    </source>
</evidence>
<feature type="transmembrane region" description="Helical" evidence="5">
    <location>
        <begin position="292"/>
        <end position="309"/>
    </location>
</feature>